<evidence type="ECO:0000256" key="2">
    <source>
        <dbReference type="ARBA" id="ARBA00022946"/>
    </source>
</evidence>
<evidence type="ECO:0000313" key="4">
    <source>
        <dbReference type="Proteomes" id="UP000494165"/>
    </source>
</evidence>
<dbReference type="InterPro" id="IPR003690">
    <property type="entry name" value="MTERF"/>
</dbReference>
<evidence type="ECO:0008006" key="5">
    <source>
        <dbReference type="Google" id="ProtNLM"/>
    </source>
</evidence>
<dbReference type="GO" id="GO:0006390">
    <property type="term" value="P:mitochondrial transcription"/>
    <property type="evidence" value="ECO:0007669"/>
    <property type="project" value="TreeGrafter"/>
</dbReference>
<proteinExistence type="inferred from homology"/>
<dbReference type="Proteomes" id="UP000494165">
    <property type="component" value="Unassembled WGS sequence"/>
</dbReference>
<dbReference type="GO" id="GO:0061668">
    <property type="term" value="P:mitochondrial ribosome assembly"/>
    <property type="evidence" value="ECO:0007669"/>
    <property type="project" value="TreeGrafter"/>
</dbReference>
<dbReference type="InterPro" id="IPR038538">
    <property type="entry name" value="MTERF_sf"/>
</dbReference>
<dbReference type="Gene3D" id="1.25.70.10">
    <property type="entry name" value="Transcription termination factor 3, mitochondrial"/>
    <property type="match status" value="1"/>
</dbReference>
<gene>
    <name evidence="3" type="ORF">CLODIP_2_CD14849</name>
</gene>
<dbReference type="Pfam" id="PF02536">
    <property type="entry name" value="mTERF"/>
    <property type="match status" value="1"/>
</dbReference>
<dbReference type="EMBL" id="CADEPI010000011">
    <property type="protein sequence ID" value="CAB3363227.1"/>
    <property type="molecule type" value="Genomic_DNA"/>
</dbReference>
<reference evidence="3 4" key="1">
    <citation type="submission" date="2020-04" db="EMBL/GenBank/DDBJ databases">
        <authorList>
            <person name="Alioto T."/>
            <person name="Alioto T."/>
            <person name="Gomez Garrido J."/>
        </authorList>
    </citation>
    <scope>NUCLEOTIDE SEQUENCE [LARGE SCALE GENOMIC DNA]</scope>
</reference>
<dbReference type="AlphaFoldDB" id="A0A8S1C7S7"/>
<dbReference type="SMART" id="SM00733">
    <property type="entry name" value="Mterf"/>
    <property type="match status" value="5"/>
</dbReference>
<dbReference type="PANTHER" id="PTHR13068:SF112">
    <property type="entry name" value="TRANSCRIPTION TERMINATION FACTOR 3, MITOCHONDRIAL"/>
    <property type="match status" value="1"/>
</dbReference>
<evidence type="ECO:0000313" key="3">
    <source>
        <dbReference type="EMBL" id="CAB3363227.1"/>
    </source>
</evidence>
<accession>A0A8S1C7S7</accession>
<keyword evidence="4" id="KW-1185">Reference proteome</keyword>
<dbReference type="OrthoDB" id="637682at2759"/>
<name>A0A8S1C7S7_9INSE</name>
<dbReference type="PANTHER" id="PTHR13068">
    <property type="entry name" value="CGI-12 PROTEIN-RELATED"/>
    <property type="match status" value="1"/>
</dbReference>
<evidence type="ECO:0000256" key="1">
    <source>
        <dbReference type="ARBA" id="ARBA00007692"/>
    </source>
</evidence>
<dbReference type="GO" id="GO:0003676">
    <property type="term" value="F:nucleic acid binding"/>
    <property type="evidence" value="ECO:0007669"/>
    <property type="project" value="InterPro"/>
</dbReference>
<organism evidence="3 4">
    <name type="scientific">Cloeon dipterum</name>
    <dbReference type="NCBI Taxonomy" id="197152"/>
    <lineage>
        <taxon>Eukaryota</taxon>
        <taxon>Metazoa</taxon>
        <taxon>Ecdysozoa</taxon>
        <taxon>Arthropoda</taxon>
        <taxon>Hexapoda</taxon>
        <taxon>Insecta</taxon>
        <taxon>Pterygota</taxon>
        <taxon>Palaeoptera</taxon>
        <taxon>Ephemeroptera</taxon>
        <taxon>Pisciforma</taxon>
        <taxon>Baetidae</taxon>
        <taxon>Cloeon</taxon>
    </lineage>
</organism>
<keyword evidence="2" id="KW-0809">Transit peptide</keyword>
<comment type="similarity">
    <text evidence="1">Belongs to the mTERF family.</text>
</comment>
<comment type="caution">
    <text evidence="3">The sequence shown here is derived from an EMBL/GenBank/DDBJ whole genome shotgun (WGS) entry which is preliminary data.</text>
</comment>
<dbReference type="GO" id="GO:0005739">
    <property type="term" value="C:mitochondrion"/>
    <property type="evidence" value="ECO:0007669"/>
    <property type="project" value="TreeGrafter"/>
</dbReference>
<protein>
    <recommendedName>
        <fullName evidence="5">Transcription termination factor 3, mitochondrial</fullName>
    </recommendedName>
</protein>
<sequence length="368" mass="42341">MLVVRAKGCVADNKHNIQNKFNYHTRRRKHEEIDCKEIKTISCSQIHNTKQSIEEIAEITDKDLENEQEQNVLAPKLGKNIDFSDYGPPLGRTQTFAAYVNRSPTLQKLVDLGVDLSVVEKKEGVPEKLLQLDFDKHITKHIQFLTDVGVPAGDIGLLLTRNPAILFEDVDILQQRIKYLLETLGFEFTDLQRIICANPKWLCTSIDELRNRVEFFQREFKLSLPLFRKLTLTYPKLITYKLHYIRANTFSIIVEMGFTRSELGSMLMFKPRIWTLDNKDLVERFNFLHNSLKIPHRLITQQPHCLLARLGHLRQRHFFLHSLGKAQYDPALPNYVSLLALVTGSGAEFASNVAGTSAESFSNFLKTM</sequence>